<reference evidence="2" key="1">
    <citation type="submission" date="2017-03" db="EMBL/GenBank/DDBJ databases">
        <title>Phytopthora megakarya and P. palmivora, two closely related causual agents of cacao black pod achieved similar genome size and gene model numbers by different mechanisms.</title>
        <authorList>
            <person name="Ali S."/>
            <person name="Shao J."/>
            <person name="Larry D.J."/>
            <person name="Kronmiller B."/>
            <person name="Shen D."/>
            <person name="Strem M.D."/>
            <person name="Melnick R.L."/>
            <person name="Guiltinan M.J."/>
            <person name="Tyler B.M."/>
            <person name="Meinhardt L.W."/>
            <person name="Bailey B.A."/>
        </authorList>
    </citation>
    <scope>NUCLEOTIDE SEQUENCE [LARGE SCALE GENOMIC DNA]</scope>
    <source>
        <strain evidence="2">zdho120</strain>
    </source>
</reference>
<gene>
    <name evidence="1" type="ORF">PHMEG_00026025</name>
</gene>
<dbReference type="PANTHER" id="PTHR19446">
    <property type="entry name" value="REVERSE TRANSCRIPTASES"/>
    <property type="match status" value="1"/>
</dbReference>
<organism evidence="1 2">
    <name type="scientific">Phytophthora megakarya</name>
    <dbReference type="NCBI Taxonomy" id="4795"/>
    <lineage>
        <taxon>Eukaryota</taxon>
        <taxon>Sar</taxon>
        <taxon>Stramenopiles</taxon>
        <taxon>Oomycota</taxon>
        <taxon>Peronosporomycetes</taxon>
        <taxon>Peronosporales</taxon>
        <taxon>Peronosporaceae</taxon>
        <taxon>Phytophthora</taxon>
    </lineage>
</organism>
<keyword evidence="2" id="KW-1185">Reference proteome</keyword>
<proteinExistence type="predicted"/>
<dbReference type="STRING" id="4795.A0A225VC16"/>
<dbReference type="Proteomes" id="UP000198211">
    <property type="component" value="Unassembled WGS sequence"/>
</dbReference>
<feature type="non-terminal residue" evidence="1">
    <location>
        <position position="1"/>
    </location>
</feature>
<sequence>PFHKSLPPPDAELLDAPITADKLAGIIRHLRRNSAPGLEGLGAALYQLDPKACGSVVAVVFEYQLRRGELLASQRKSSVSLLYKKGDRRYPGKYRPILLMQVDVKLLSNI</sequence>
<evidence type="ECO:0000313" key="1">
    <source>
        <dbReference type="EMBL" id="OWZ02418.1"/>
    </source>
</evidence>
<protein>
    <submittedName>
        <fullName evidence="1">Pol Polyprotein</fullName>
    </submittedName>
</protein>
<dbReference type="OrthoDB" id="93167at2759"/>
<accession>A0A225VC16</accession>
<dbReference type="EMBL" id="NBNE01006185">
    <property type="protein sequence ID" value="OWZ02418.1"/>
    <property type="molecule type" value="Genomic_DNA"/>
</dbReference>
<evidence type="ECO:0000313" key="2">
    <source>
        <dbReference type="Proteomes" id="UP000198211"/>
    </source>
</evidence>
<name>A0A225VC16_9STRA</name>
<comment type="caution">
    <text evidence="1">The sequence shown here is derived from an EMBL/GenBank/DDBJ whole genome shotgun (WGS) entry which is preliminary data.</text>
</comment>
<dbReference type="AlphaFoldDB" id="A0A225VC16"/>